<dbReference type="PANTHER" id="PTHR10133:SF62">
    <property type="entry name" value="DNA POLYMERASE THETA"/>
    <property type="match status" value="1"/>
</dbReference>
<dbReference type="PaxDb" id="3708-A0A078JW29"/>
<reference evidence="3 4" key="4">
    <citation type="submission" date="2021-05" db="EMBL/GenBank/DDBJ databases">
        <title>Genome Assembly of Synthetic Allotetraploid Brassica napus Reveals Homoeologous Exchanges between Subgenomes.</title>
        <authorList>
            <person name="Davis J.T."/>
        </authorList>
    </citation>
    <scope>NUCLEOTIDE SEQUENCE [LARGE SCALE GENOMIC DNA]</scope>
    <source>
        <strain evidence="4">cv. Da-Ae</strain>
        <tissue evidence="3">Seedling</tissue>
    </source>
</reference>
<keyword evidence="4" id="KW-1185">Reference proteome</keyword>
<reference evidence="2" key="2">
    <citation type="submission" date="2014-06" db="EMBL/GenBank/DDBJ databases">
        <authorList>
            <person name="Genoscope - CEA"/>
        </authorList>
    </citation>
    <scope>NUCLEOTIDE SEQUENCE</scope>
</reference>
<dbReference type="EMBL" id="JAGKQM010000003">
    <property type="protein sequence ID" value="KAH0936158.1"/>
    <property type="molecule type" value="Genomic_DNA"/>
</dbReference>
<dbReference type="GO" id="GO:0003887">
    <property type="term" value="F:DNA-directed DNA polymerase activity"/>
    <property type="evidence" value="ECO:0007669"/>
    <property type="project" value="InterPro"/>
</dbReference>
<reference evidence="2" key="1">
    <citation type="journal article" date="2014" name="Science">
        <title>Plant genetics. Early allopolyploid evolution in the post-Neolithic Brassica napus oilseed genome.</title>
        <authorList>
            <person name="Chalhoub B."/>
            <person name="Denoeud F."/>
            <person name="Liu S."/>
            <person name="Parkin I.A."/>
            <person name="Tang H."/>
            <person name="Wang X."/>
            <person name="Chiquet J."/>
            <person name="Belcram H."/>
            <person name="Tong C."/>
            <person name="Samans B."/>
            <person name="Correa M."/>
            <person name="Da Silva C."/>
            <person name="Just J."/>
            <person name="Falentin C."/>
            <person name="Koh C.S."/>
            <person name="Le Clainche I."/>
            <person name="Bernard M."/>
            <person name="Bento P."/>
            <person name="Noel B."/>
            <person name="Labadie K."/>
            <person name="Alberti A."/>
            <person name="Charles M."/>
            <person name="Arnaud D."/>
            <person name="Guo H."/>
            <person name="Daviaud C."/>
            <person name="Alamery S."/>
            <person name="Jabbari K."/>
            <person name="Zhao M."/>
            <person name="Edger P.P."/>
            <person name="Chelaifa H."/>
            <person name="Tack D."/>
            <person name="Lassalle G."/>
            <person name="Mestiri I."/>
            <person name="Schnel N."/>
            <person name="Le Paslier M.C."/>
            <person name="Fan G."/>
            <person name="Renault V."/>
            <person name="Bayer P.E."/>
            <person name="Golicz A.A."/>
            <person name="Manoli S."/>
            <person name="Lee T.H."/>
            <person name="Thi V.H."/>
            <person name="Chalabi S."/>
            <person name="Hu Q."/>
            <person name="Fan C."/>
            <person name="Tollenaere R."/>
            <person name="Lu Y."/>
            <person name="Battail C."/>
            <person name="Shen J."/>
            <person name="Sidebottom C.H."/>
            <person name="Wang X."/>
            <person name="Canaguier A."/>
            <person name="Chauveau A."/>
            <person name="Berard A."/>
            <person name="Deniot G."/>
            <person name="Guan M."/>
            <person name="Liu Z."/>
            <person name="Sun F."/>
            <person name="Lim Y.P."/>
            <person name="Lyons E."/>
            <person name="Town C.D."/>
            <person name="Bancroft I."/>
            <person name="Wang X."/>
            <person name="Meng J."/>
            <person name="Ma J."/>
            <person name="Pires J.C."/>
            <person name="King G.J."/>
            <person name="Brunel D."/>
            <person name="Delourme R."/>
            <person name="Renard M."/>
            <person name="Aury J.M."/>
            <person name="Adams K.L."/>
            <person name="Batley J."/>
            <person name="Snowdon R.J."/>
            <person name="Tost J."/>
            <person name="Edwards D."/>
            <person name="Zhou Y."/>
            <person name="Hua W."/>
            <person name="Sharpe A.G."/>
            <person name="Paterson A.H."/>
            <person name="Guan C."/>
            <person name="Wincker P."/>
        </authorList>
    </citation>
    <scope>NUCLEOTIDE SEQUENCE [LARGE SCALE GENOMIC DNA]</scope>
</reference>
<dbReference type="EMBL" id="LK042836">
    <property type="protein sequence ID" value="CDY70660.1"/>
    <property type="molecule type" value="Genomic_DNA"/>
</dbReference>
<reference evidence="1" key="3">
    <citation type="submission" date="2021-01" db="EMBL/GenBank/DDBJ databases">
        <authorList>
            <consortium name="Genoscope - CEA"/>
            <person name="William W."/>
        </authorList>
    </citation>
    <scope>NUCLEOTIDE SEQUENCE</scope>
</reference>
<proteinExistence type="predicted"/>
<dbReference type="SUPFAM" id="SSF56672">
    <property type="entry name" value="DNA/RNA polymerases"/>
    <property type="match status" value="1"/>
</dbReference>
<evidence type="ECO:0000313" key="4">
    <source>
        <dbReference type="Proteomes" id="UP000824890"/>
    </source>
</evidence>
<dbReference type="EMBL" id="HG994357">
    <property type="protein sequence ID" value="CAF2133256.1"/>
    <property type="molecule type" value="Genomic_DNA"/>
</dbReference>
<evidence type="ECO:0000313" key="2">
    <source>
        <dbReference type="EMBL" id="CDY70660.1"/>
    </source>
</evidence>
<sequence>MSISYCPNYQRAPHFGKALEWINLFACLSTQRYTLHGHWLQTSTATGRLSIEEEPSMTSFDFFVPTLSLSQPEGDVFTNDGPHDRDQTKRLIYGMGANRLAEQLECSSDEEAKEKIRSFLKILSLQSRLGLTKQFHFCQEKGYMMNSCWKLILSYAKEAGIVAAIQHGKCGFTSRPSTCETEDWEKHGGSLEPLQALMIKDIGKNLSVF</sequence>
<evidence type="ECO:0000313" key="3">
    <source>
        <dbReference type="EMBL" id="KAH0936158.1"/>
    </source>
</evidence>
<gene>
    <name evidence="2" type="primary">BnaAnng34530D</name>
    <name evidence="1" type="ORF">DARMORV10_A03P63890.1</name>
    <name evidence="2" type="ORF">GSBRNA2T00005113001</name>
    <name evidence="3" type="ORF">HID58_013275</name>
</gene>
<name>A0A078JW29_BRANA</name>
<dbReference type="Proteomes" id="UP001295469">
    <property type="component" value="Chromosome A03"/>
</dbReference>
<dbReference type="Proteomes" id="UP000824890">
    <property type="component" value="Unassembled WGS sequence"/>
</dbReference>
<dbReference type="PANTHER" id="PTHR10133">
    <property type="entry name" value="DNA POLYMERASE I"/>
    <property type="match status" value="1"/>
</dbReference>
<dbReference type="Gramene" id="CDY70660">
    <property type="protein sequence ID" value="CDY70660"/>
    <property type="gene ID" value="GSBRNA2T00005113001"/>
</dbReference>
<dbReference type="InterPro" id="IPR043502">
    <property type="entry name" value="DNA/RNA_pol_sf"/>
</dbReference>
<dbReference type="Gene3D" id="1.10.150.20">
    <property type="entry name" value="5' to 3' exonuclease, C-terminal subdomain"/>
    <property type="match status" value="1"/>
</dbReference>
<dbReference type="InterPro" id="IPR002298">
    <property type="entry name" value="DNA_polymerase_A"/>
</dbReference>
<protein>
    <submittedName>
        <fullName evidence="1">(rape) hypothetical protein</fullName>
    </submittedName>
    <submittedName>
        <fullName evidence="2">BnaAnng34530D protein</fullName>
    </submittedName>
</protein>
<evidence type="ECO:0000313" key="1">
    <source>
        <dbReference type="EMBL" id="CAF2133256.1"/>
    </source>
</evidence>
<accession>A0A078JW29</accession>
<organism evidence="2">
    <name type="scientific">Brassica napus</name>
    <name type="common">Rape</name>
    <dbReference type="NCBI Taxonomy" id="3708"/>
    <lineage>
        <taxon>Eukaryota</taxon>
        <taxon>Viridiplantae</taxon>
        <taxon>Streptophyta</taxon>
        <taxon>Embryophyta</taxon>
        <taxon>Tracheophyta</taxon>
        <taxon>Spermatophyta</taxon>
        <taxon>Magnoliopsida</taxon>
        <taxon>eudicotyledons</taxon>
        <taxon>Gunneridae</taxon>
        <taxon>Pentapetalae</taxon>
        <taxon>rosids</taxon>
        <taxon>malvids</taxon>
        <taxon>Brassicales</taxon>
        <taxon>Brassicaceae</taxon>
        <taxon>Brassiceae</taxon>
        <taxon>Brassica</taxon>
    </lineage>
</organism>
<dbReference type="GO" id="GO:0006261">
    <property type="term" value="P:DNA-templated DNA replication"/>
    <property type="evidence" value="ECO:0007669"/>
    <property type="project" value="InterPro"/>
</dbReference>
<dbReference type="AlphaFoldDB" id="A0A078JW29"/>
<dbReference type="STRING" id="3708.A0A078JW29"/>